<dbReference type="GO" id="GO:0016301">
    <property type="term" value="F:kinase activity"/>
    <property type="evidence" value="ECO:0007669"/>
    <property type="project" value="UniProtKB-KW"/>
</dbReference>
<comment type="caution">
    <text evidence="7">The sequence shown here is derived from an EMBL/GenBank/DDBJ whole genome shotgun (WGS) entry which is preliminary data.</text>
</comment>
<dbReference type="RefSeq" id="WP_343036443.1">
    <property type="nucleotide sequence ID" value="NZ_BAAAML010000005.1"/>
</dbReference>
<evidence type="ECO:0000256" key="1">
    <source>
        <dbReference type="ARBA" id="ARBA00000151"/>
    </source>
</evidence>
<keyword evidence="7" id="KW-0808">Transferase</keyword>
<keyword evidence="5" id="KW-0784">Thiamine biosynthesis</keyword>
<comment type="function">
    <text evidence="3">Catalyzes the phosphorylation of hydroxymethylpyrimidine phosphate (HMP-P) to HMP-PP, and of HMP to HMP-P.</text>
</comment>
<accession>A0ABX2A855</accession>
<dbReference type="CDD" id="cd01169">
    <property type="entry name" value="HMPP_kinase"/>
    <property type="match status" value="1"/>
</dbReference>
<evidence type="ECO:0000313" key="7">
    <source>
        <dbReference type="EMBL" id="NOV98090.1"/>
    </source>
</evidence>
<name>A0ABX2A855_9MICO</name>
<evidence type="ECO:0000256" key="4">
    <source>
        <dbReference type="ARBA" id="ARBA00004769"/>
    </source>
</evidence>
<evidence type="ECO:0000313" key="8">
    <source>
        <dbReference type="Proteomes" id="UP000757540"/>
    </source>
</evidence>
<evidence type="ECO:0000256" key="2">
    <source>
        <dbReference type="ARBA" id="ARBA00000565"/>
    </source>
</evidence>
<keyword evidence="8" id="KW-1185">Reference proteome</keyword>
<dbReference type="EMBL" id="JABEZU010000003">
    <property type="protein sequence ID" value="NOV98090.1"/>
    <property type="molecule type" value="Genomic_DNA"/>
</dbReference>
<dbReference type="Proteomes" id="UP000757540">
    <property type="component" value="Unassembled WGS sequence"/>
</dbReference>
<feature type="domain" description="Pyridoxamine kinase/Phosphomethylpyrimidine kinase" evidence="6">
    <location>
        <begin position="24"/>
        <end position="274"/>
    </location>
</feature>
<dbReference type="InterPro" id="IPR013749">
    <property type="entry name" value="PM/HMP-P_kinase-1"/>
</dbReference>
<dbReference type="Pfam" id="PF08543">
    <property type="entry name" value="Phos_pyr_kin"/>
    <property type="match status" value="1"/>
</dbReference>
<gene>
    <name evidence="7" type="ORF">HDG69_002675</name>
</gene>
<dbReference type="InterPro" id="IPR004399">
    <property type="entry name" value="HMP/HMP-P_kinase_dom"/>
</dbReference>
<dbReference type="InterPro" id="IPR029056">
    <property type="entry name" value="Ribokinase-like"/>
</dbReference>
<dbReference type="PANTHER" id="PTHR20858:SF17">
    <property type="entry name" value="HYDROXYMETHYLPYRIMIDINE_PHOSPHOMETHYLPYRIMIDINE KINASE THI20-RELATED"/>
    <property type="match status" value="1"/>
</dbReference>
<comment type="catalytic activity">
    <reaction evidence="2">
        <text>4-amino-2-methyl-5-(phosphooxymethyl)pyrimidine + ATP = 4-amino-2-methyl-5-(diphosphooxymethyl)pyrimidine + ADP</text>
        <dbReference type="Rhea" id="RHEA:19893"/>
        <dbReference type="ChEBI" id="CHEBI:30616"/>
        <dbReference type="ChEBI" id="CHEBI:57841"/>
        <dbReference type="ChEBI" id="CHEBI:58354"/>
        <dbReference type="ChEBI" id="CHEBI:456216"/>
        <dbReference type="EC" id="2.7.4.7"/>
    </reaction>
</comment>
<evidence type="ECO:0000256" key="3">
    <source>
        <dbReference type="ARBA" id="ARBA00003848"/>
    </source>
</evidence>
<protein>
    <submittedName>
        <fullName evidence="7">Hydroxymethylpyrimidine kinase/phosphomethylpyrimidine kinase</fullName>
    </submittedName>
</protein>
<comment type="catalytic activity">
    <reaction evidence="1">
        <text>4-amino-5-hydroxymethyl-2-methylpyrimidine + ATP = 4-amino-2-methyl-5-(phosphooxymethyl)pyrimidine + ADP + H(+)</text>
        <dbReference type="Rhea" id="RHEA:23096"/>
        <dbReference type="ChEBI" id="CHEBI:15378"/>
        <dbReference type="ChEBI" id="CHEBI:16892"/>
        <dbReference type="ChEBI" id="CHEBI:30616"/>
        <dbReference type="ChEBI" id="CHEBI:58354"/>
        <dbReference type="ChEBI" id="CHEBI:456216"/>
        <dbReference type="EC" id="2.7.1.49"/>
    </reaction>
</comment>
<keyword evidence="7" id="KW-0418">Kinase</keyword>
<sequence>MPSTLPTVSSPEQVPRVLSVAGSDPGGGAGIQADLKSVAAAGGYGMAVVTALTAQSTTGVSAVHVPPASFLAEQLETLCADVTLDGVKIGMLATAEVVQVVDDWLGGLGGAGRPPVVVDPVMVATSGDRLLDAAGEEALRRLLARADVVTPNTPELAVLLGEPVATRWERVLDQAALLAERHQVLVVAKGGHLDGDLVPDALVGAHGPVLEVSGERLTTSSTHGTGCSLSSGLVTRYVRSGDWGDALRETKSWLAGAIAAGDALHVGRGRGPVDHFWVLRGQLAAAAPTVR</sequence>
<dbReference type="NCBIfam" id="TIGR00097">
    <property type="entry name" value="HMP-P_kinase"/>
    <property type="match status" value="1"/>
</dbReference>
<dbReference type="PANTHER" id="PTHR20858">
    <property type="entry name" value="PHOSPHOMETHYLPYRIMIDINE KINASE"/>
    <property type="match status" value="1"/>
</dbReference>
<evidence type="ECO:0000259" key="6">
    <source>
        <dbReference type="Pfam" id="PF08543"/>
    </source>
</evidence>
<proteinExistence type="predicted"/>
<organism evidence="7 8">
    <name type="scientific">Isoptericola halotolerans</name>
    <dbReference type="NCBI Taxonomy" id="300560"/>
    <lineage>
        <taxon>Bacteria</taxon>
        <taxon>Bacillati</taxon>
        <taxon>Actinomycetota</taxon>
        <taxon>Actinomycetes</taxon>
        <taxon>Micrococcales</taxon>
        <taxon>Promicromonosporaceae</taxon>
        <taxon>Isoptericola</taxon>
    </lineage>
</organism>
<evidence type="ECO:0000256" key="5">
    <source>
        <dbReference type="ARBA" id="ARBA00022977"/>
    </source>
</evidence>
<reference evidence="7 8" key="1">
    <citation type="submission" date="2020-05" db="EMBL/GenBank/DDBJ databases">
        <title>Genomic Encyclopedia of Type Strains, Phase III (KMG-III): the genomes of soil and plant-associated and newly described type strains.</title>
        <authorList>
            <person name="Whitman W."/>
        </authorList>
    </citation>
    <scope>NUCLEOTIDE SEQUENCE [LARGE SCALE GENOMIC DNA]</scope>
    <source>
        <strain evidence="7 8">KCTC 19046</strain>
    </source>
</reference>
<dbReference type="SUPFAM" id="SSF53613">
    <property type="entry name" value="Ribokinase-like"/>
    <property type="match status" value="1"/>
</dbReference>
<dbReference type="Gene3D" id="3.40.1190.20">
    <property type="match status" value="1"/>
</dbReference>
<comment type="pathway">
    <text evidence="4">Cofactor biosynthesis; thiamine diphosphate biosynthesis; 4-amino-2-methyl-5-diphosphomethylpyrimidine from 5-amino-1-(5-phospho-D-ribosyl)imidazole: step 3/3.</text>
</comment>